<dbReference type="Proteomes" id="UP000502502">
    <property type="component" value="Chromosome"/>
</dbReference>
<reference evidence="3 4" key="1">
    <citation type="submission" date="2020-03" db="EMBL/GenBank/DDBJ databases">
        <title>Sphingomonas sp. nov., isolated from fish.</title>
        <authorList>
            <person name="Hyun D.-W."/>
            <person name="Bae J.-W."/>
        </authorList>
    </citation>
    <scope>NUCLEOTIDE SEQUENCE [LARGE SCALE GENOMIC DNA]</scope>
    <source>
        <strain evidence="3 4">HDW15C</strain>
    </source>
</reference>
<dbReference type="SUPFAM" id="SSF48317">
    <property type="entry name" value="Acid phosphatase/Vanadium-dependent haloperoxidase"/>
    <property type="match status" value="1"/>
</dbReference>
<feature type="transmembrane region" description="Helical" evidence="1">
    <location>
        <begin position="56"/>
        <end position="80"/>
    </location>
</feature>
<feature type="transmembrane region" description="Helical" evidence="1">
    <location>
        <begin position="14"/>
        <end position="36"/>
    </location>
</feature>
<gene>
    <name evidence="3" type="ORF">G7078_08430</name>
</gene>
<evidence type="ECO:0000313" key="3">
    <source>
        <dbReference type="EMBL" id="QIL02805.1"/>
    </source>
</evidence>
<dbReference type="CDD" id="cd03392">
    <property type="entry name" value="PAP2_like_2"/>
    <property type="match status" value="1"/>
</dbReference>
<proteinExistence type="predicted"/>
<dbReference type="Pfam" id="PF01569">
    <property type="entry name" value="PAP2"/>
    <property type="match status" value="1"/>
</dbReference>
<accession>A0A6G7ZPE8</accession>
<feature type="transmembrane region" description="Helical" evidence="1">
    <location>
        <begin position="183"/>
        <end position="201"/>
    </location>
</feature>
<dbReference type="Gene3D" id="1.20.144.10">
    <property type="entry name" value="Phosphatidic acid phosphatase type 2/haloperoxidase"/>
    <property type="match status" value="1"/>
</dbReference>
<keyword evidence="1" id="KW-0472">Membrane</keyword>
<dbReference type="InterPro" id="IPR000326">
    <property type="entry name" value="PAP2/HPO"/>
</dbReference>
<keyword evidence="1" id="KW-1133">Transmembrane helix</keyword>
<keyword evidence="4" id="KW-1185">Reference proteome</keyword>
<feature type="transmembrane region" description="Helical" evidence="1">
    <location>
        <begin position="157"/>
        <end position="177"/>
    </location>
</feature>
<dbReference type="PANTHER" id="PTHR14969">
    <property type="entry name" value="SPHINGOSINE-1-PHOSPHATE PHOSPHOHYDROLASE"/>
    <property type="match status" value="1"/>
</dbReference>
<evidence type="ECO:0000259" key="2">
    <source>
        <dbReference type="SMART" id="SM00014"/>
    </source>
</evidence>
<dbReference type="KEGG" id="ssin:G7078_08430"/>
<dbReference type="SMART" id="SM00014">
    <property type="entry name" value="acidPPc"/>
    <property type="match status" value="1"/>
</dbReference>
<dbReference type="PANTHER" id="PTHR14969:SF13">
    <property type="entry name" value="AT30094P"/>
    <property type="match status" value="1"/>
</dbReference>
<feature type="transmembrane region" description="Helical" evidence="1">
    <location>
        <begin position="131"/>
        <end position="150"/>
    </location>
</feature>
<dbReference type="RefSeq" id="WP_166095005.1">
    <property type="nucleotide sequence ID" value="NZ_CP049871.1"/>
</dbReference>
<keyword evidence="1" id="KW-0812">Transmembrane</keyword>
<dbReference type="AlphaFoldDB" id="A0A6G7ZPE8"/>
<evidence type="ECO:0000313" key="4">
    <source>
        <dbReference type="Proteomes" id="UP000502502"/>
    </source>
</evidence>
<name>A0A6G7ZPE8_9SPHN</name>
<sequence length="211" mass="22928">MHPDLPERSRPRRVAIPAAALAVLWLAMLMLGAGVIDEAVLRTLYAGDRPSIAAVARFLTFFGEGVVVVLLSVAAALFLLVRKHPRLGLALIGVTVFGRLLVWAQKYSIVRMRPEIEAHLVPVYSPSFPSAHSANSMIAYLTIAVVLTAGTRWLRPAVAVAFVFAICIGLSRVILGVHWPSDVVGGWSFGLLWVLLALPLAERVAARQPRR</sequence>
<evidence type="ECO:0000256" key="1">
    <source>
        <dbReference type="SAM" id="Phobius"/>
    </source>
</evidence>
<protein>
    <submittedName>
        <fullName evidence="3">Phosphatase PAP2 family protein</fullName>
    </submittedName>
</protein>
<organism evidence="3 4">
    <name type="scientific">Sphingomonas sinipercae</name>
    <dbReference type="NCBI Taxonomy" id="2714944"/>
    <lineage>
        <taxon>Bacteria</taxon>
        <taxon>Pseudomonadati</taxon>
        <taxon>Pseudomonadota</taxon>
        <taxon>Alphaproteobacteria</taxon>
        <taxon>Sphingomonadales</taxon>
        <taxon>Sphingomonadaceae</taxon>
        <taxon>Sphingomonas</taxon>
    </lineage>
</organism>
<feature type="domain" description="Phosphatidic acid phosphatase type 2/haloperoxidase" evidence="2">
    <location>
        <begin position="87"/>
        <end position="198"/>
    </location>
</feature>
<dbReference type="EMBL" id="CP049871">
    <property type="protein sequence ID" value="QIL02805.1"/>
    <property type="molecule type" value="Genomic_DNA"/>
</dbReference>
<dbReference type="InterPro" id="IPR036938">
    <property type="entry name" value="PAP2/HPO_sf"/>
</dbReference>
<feature type="transmembrane region" description="Helical" evidence="1">
    <location>
        <begin position="87"/>
        <end position="104"/>
    </location>
</feature>